<evidence type="ECO:0000313" key="3">
    <source>
        <dbReference type="Proteomes" id="UP000823749"/>
    </source>
</evidence>
<protein>
    <submittedName>
        <fullName evidence="2">Uncharacterized protein</fullName>
    </submittedName>
</protein>
<accession>A0AAV6I5N9</accession>
<proteinExistence type="predicted"/>
<dbReference type="EMBL" id="JACTNZ010000011">
    <property type="protein sequence ID" value="KAG5524022.1"/>
    <property type="molecule type" value="Genomic_DNA"/>
</dbReference>
<gene>
    <name evidence="2" type="ORF">RHGRI_030881</name>
</gene>
<dbReference type="AlphaFoldDB" id="A0AAV6I5N9"/>
<keyword evidence="3" id="KW-1185">Reference proteome</keyword>
<reference evidence="2" key="1">
    <citation type="submission" date="2020-08" db="EMBL/GenBank/DDBJ databases">
        <title>Plant Genome Project.</title>
        <authorList>
            <person name="Zhang R.-G."/>
        </authorList>
    </citation>
    <scope>NUCLEOTIDE SEQUENCE</scope>
    <source>
        <strain evidence="2">WSP0</strain>
        <tissue evidence="2">Leaf</tissue>
    </source>
</reference>
<name>A0AAV6I5N9_9ERIC</name>
<comment type="caution">
    <text evidence="2">The sequence shown here is derived from an EMBL/GenBank/DDBJ whole genome shotgun (WGS) entry which is preliminary data.</text>
</comment>
<feature type="compositionally biased region" description="Basic and acidic residues" evidence="1">
    <location>
        <begin position="105"/>
        <end position="118"/>
    </location>
</feature>
<feature type="compositionally biased region" description="Basic and acidic residues" evidence="1">
    <location>
        <begin position="83"/>
        <end position="98"/>
    </location>
</feature>
<evidence type="ECO:0000256" key="1">
    <source>
        <dbReference type="SAM" id="MobiDB-lite"/>
    </source>
</evidence>
<dbReference type="Proteomes" id="UP000823749">
    <property type="component" value="Chromosome 11"/>
</dbReference>
<evidence type="ECO:0000313" key="2">
    <source>
        <dbReference type="EMBL" id="KAG5524022.1"/>
    </source>
</evidence>
<feature type="region of interest" description="Disordered" evidence="1">
    <location>
        <begin position="72"/>
        <end position="131"/>
    </location>
</feature>
<organism evidence="2 3">
    <name type="scientific">Rhododendron griersonianum</name>
    <dbReference type="NCBI Taxonomy" id="479676"/>
    <lineage>
        <taxon>Eukaryota</taxon>
        <taxon>Viridiplantae</taxon>
        <taxon>Streptophyta</taxon>
        <taxon>Embryophyta</taxon>
        <taxon>Tracheophyta</taxon>
        <taxon>Spermatophyta</taxon>
        <taxon>Magnoliopsida</taxon>
        <taxon>eudicotyledons</taxon>
        <taxon>Gunneridae</taxon>
        <taxon>Pentapetalae</taxon>
        <taxon>asterids</taxon>
        <taxon>Ericales</taxon>
        <taxon>Ericaceae</taxon>
        <taxon>Ericoideae</taxon>
        <taxon>Rhodoreae</taxon>
        <taxon>Rhododendron</taxon>
    </lineage>
</organism>
<sequence>MSRLTEMAIVPVLNPIPQSSTILPTLGDIHPDQPSMSPEVVEKVVEPSADVPMTNIPADDSIPETLVQEELLQGGDGAPFNLDHQDQDVSMSSKDKGTTELMSLKGKETTDMGSKDFDPPTSHMVNNPKSK</sequence>